<name>A0A3F2Y9V5_DEKBR</name>
<evidence type="ECO:0000313" key="9">
    <source>
        <dbReference type="EMBL" id="KAF6016346.1"/>
    </source>
</evidence>
<dbReference type="GO" id="GO:0000408">
    <property type="term" value="C:EKC/KEOPS complex"/>
    <property type="evidence" value="ECO:0007669"/>
    <property type="project" value="TreeGrafter"/>
</dbReference>
<organism evidence="10 11">
    <name type="scientific">Dekkera bruxellensis</name>
    <name type="common">Brettanomyces custersii</name>
    <dbReference type="NCBI Taxonomy" id="5007"/>
    <lineage>
        <taxon>Eukaryota</taxon>
        <taxon>Fungi</taxon>
        <taxon>Dikarya</taxon>
        <taxon>Ascomycota</taxon>
        <taxon>Saccharomycotina</taxon>
        <taxon>Pichiomycetes</taxon>
        <taxon>Pichiales</taxon>
        <taxon>Pichiaceae</taxon>
        <taxon>Brettanomyces</taxon>
    </lineage>
</organism>
<accession>A0A3F2Y9V5</accession>
<evidence type="ECO:0000313" key="10">
    <source>
        <dbReference type="EMBL" id="VUG19502.1"/>
    </source>
</evidence>
<sequence length="194" mass="21988">MQYNILEVSGFPRYKIFASLYKGVRNHREIRKLIASSKVDIDIDFAFLNADNVICLEQLYSALFRCFVDERNGDMKARSIHTEIISDMSPLRNIMEALSKFGIPSKGETSNMIVLKVIESSEPIKKDEVEKIATGLDNLLENENTGGLYVTDANLEDTAKPRTIIKNYKLGNVSEEDKDKLIRLVVDTIQLRGL</sequence>
<dbReference type="Proteomes" id="UP000478008">
    <property type="component" value="Unassembled WGS sequence"/>
</dbReference>
<evidence type="ECO:0000256" key="7">
    <source>
        <dbReference type="ARBA" id="ARBA00025043"/>
    </source>
</evidence>
<reference evidence="9 12" key="2">
    <citation type="journal article" date="2020" name="Appl. Microbiol. Biotechnol.">
        <title>Targeted gene deletion in Brettanomyces bruxellensis with an expression-free CRISPR-Cas9 system.</title>
        <authorList>
            <person name="Varela C."/>
            <person name="Bartel C."/>
            <person name="Onetto C."/>
            <person name="Borneman A."/>
        </authorList>
    </citation>
    <scope>NUCLEOTIDE SEQUENCE [LARGE SCALE GENOMIC DNA]</scope>
    <source>
        <strain evidence="9 12">AWRI1613</strain>
    </source>
</reference>
<dbReference type="InterPro" id="IPR036504">
    <property type="entry name" value="CGI121/TPRKB_sf"/>
</dbReference>
<dbReference type="STRING" id="5007.A0A3F2Y9V5"/>
<dbReference type="Proteomes" id="UP000568158">
    <property type="component" value="Unassembled WGS sequence"/>
</dbReference>
<dbReference type="PANTHER" id="PTHR15840:SF10">
    <property type="entry name" value="EKC_KEOPS COMPLEX SUBUNIT TPRKB"/>
    <property type="match status" value="1"/>
</dbReference>
<keyword evidence="11" id="KW-1185">Reference proteome</keyword>
<dbReference type="EMBL" id="CABFWN010000005">
    <property type="protein sequence ID" value="VUG19502.1"/>
    <property type="molecule type" value="Genomic_DNA"/>
</dbReference>
<evidence type="ECO:0000313" key="11">
    <source>
        <dbReference type="Proteomes" id="UP000478008"/>
    </source>
</evidence>
<dbReference type="Pfam" id="PF08617">
    <property type="entry name" value="CGI-121"/>
    <property type="match status" value="1"/>
</dbReference>
<dbReference type="GO" id="GO:0002949">
    <property type="term" value="P:tRNA threonylcarbamoyladenosine modification"/>
    <property type="evidence" value="ECO:0007669"/>
    <property type="project" value="TreeGrafter"/>
</dbReference>
<proteinExistence type="inferred from homology"/>
<evidence type="ECO:0000256" key="4">
    <source>
        <dbReference type="ARBA" id="ARBA00016009"/>
    </source>
</evidence>
<evidence type="ECO:0000313" key="12">
    <source>
        <dbReference type="Proteomes" id="UP000568158"/>
    </source>
</evidence>
<evidence type="ECO:0000256" key="5">
    <source>
        <dbReference type="ARBA" id="ARBA00022694"/>
    </source>
</evidence>
<dbReference type="AlphaFoldDB" id="A0A3F2Y9V5"/>
<keyword evidence="5" id="KW-0819">tRNA processing</keyword>
<dbReference type="SUPFAM" id="SSF143870">
    <property type="entry name" value="PF0523-like"/>
    <property type="match status" value="1"/>
</dbReference>
<dbReference type="Gene3D" id="3.30.2380.10">
    <property type="entry name" value="CGI121/TPRKB"/>
    <property type="match status" value="1"/>
</dbReference>
<evidence type="ECO:0000256" key="1">
    <source>
        <dbReference type="ARBA" id="ARBA00004123"/>
    </source>
</evidence>
<comment type="subcellular location">
    <subcellularLocation>
        <location evidence="1">Nucleus</location>
    </subcellularLocation>
</comment>
<comment type="function">
    <text evidence="7">Component of the EKC/KEOPS complex that is required for the formation of a threonylcarbamoyl group on adenosine at position 37 (t(6)A37) in tRNAs that read codons beginning with adenine. The complex is probably involved in the transfer of the threonylcarbamoyl moiety of threonylcarbamoyl-AMP (TC-AMP) to the N6 group of A37. CGI121 acts as an allosteric effector that regulates the t(6)A activity of the complex. The EKC/KEOPS complex also promotes both telomere uncapping and telomere elongation. The complex is required for efficient recruitment of transcriptional coactivators. CGI121 is not required for tRNA modification.</text>
</comment>
<dbReference type="EMBL" id="JABCYN010000001">
    <property type="protein sequence ID" value="KAF6016346.1"/>
    <property type="molecule type" value="Genomic_DNA"/>
</dbReference>
<comment type="similarity">
    <text evidence="2 8">Belongs to the CGI121/TPRKB family.</text>
</comment>
<evidence type="ECO:0000256" key="8">
    <source>
        <dbReference type="RuleBase" id="RU004398"/>
    </source>
</evidence>
<protein>
    <recommendedName>
        <fullName evidence="4">EKC/KEOPS complex subunit CGI121</fullName>
    </recommendedName>
    <alternativeName>
        <fullName evidence="3">EKC/KEOPS complex subunit cgi121</fullName>
    </alternativeName>
</protein>
<gene>
    <name evidence="10" type="primary">CGI121</name>
    <name evidence="10" type="ORF">DEBR0S5_04434G</name>
    <name evidence="9" type="ORF">HII12_000091</name>
</gene>
<dbReference type="GO" id="GO:0005634">
    <property type="term" value="C:nucleus"/>
    <property type="evidence" value="ECO:0007669"/>
    <property type="project" value="UniProtKB-SubCell"/>
</dbReference>
<reference evidence="10 11" key="1">
    <citation type="submission" date="2019-07" db="EMBL/GenBank/DDBJ databases">
        <authorList>
            <person name="Friedrich A."/>
            <person name="Schacherer J."/>
        </authorList>
    </citation>
    <scope>NUCLEOTIDE SEQUENCE [LARGE SCALE GENOMIC DNA]</scope>
</reference>
<dbReference type="PANTHER" id="PTHR15840">
    <property type="entry name" value="CGI-121 FAMILY MEMBER"/>
    <property type="match status" value="1"/>
</dbReference>
<dbReference type="GO" id="GO:0005829">
    <property type="term" value="C:cytosol"/>
    <property type="evidence" value="ECO:0007669"/>
    <property type="project" value="TreeGrafter"/>
</dbReference>
<keyword evidence="6 8" id="KW-0539">Nucleus</keyword>
<evidence type="ECO:0000256" key="3">
    <source>
        <dbReference type="ARBA" id="ARBA00015316"/>
    </source>
</evidence>
<evidence type="ECO:0000256" key="2">
    <source>
        <dbReference type="ARBA" id="ARBA00005546"/>
    </source>
</evidence>
<evidence type="ECO:0000256" key="6">
    <source>
        <dbReference type="ARBA" id="ARBA00023242"/>
    </source>
</evidence>
<dbReference type="InterPro" id="IPR013926">
    <property type="entry name" value="CGI121/TPRKB"/>
</dbReference>